<keyword evidence="4" id="KW-1185">Reference proteome</keyword>
<evidence type="ECO:0000256" key="2">
    <source>
        <dbReference type="SAM" id="MobiDB-lite"/>
    </source>
</evidence>
<feature type="region of interest" description="Disordered" evidence="2">
    <location>
        <begin position="676"/>
        <end position="700"/>
    </location>
</feature>
<feature type="region of interest" description="Disordered" evidence="2">
    <location>
        <begin position="344"/>
        <end position="373"/>
    </location>
</feature>
<keyword evidence="1" id="KW-0175">Coiled coil</keyword>
<dbReference type="EMBL" id="JARAKF010000001">
    <property type="protein sequence ID" value="MDU9000135.1"/>
    <property type="molecule type" value="Genomic_DNA"/>
</dbReference>
<evidence type="ECO:0000313" key="3">
    <source>
        <dbReference type="EMBL" id="MDU9000135.1"/>
    </source>
</evidence>
<comment type="caution">
    <text evidence="3">The sequence shown here is derived from an EMBL/GenBank/DDBJ whole genome shotgun (WGS) entry which is preliminary data.</text>
</comment>
<proteinExistence type="predicted"/>
<feature type="coiled-coil region" evidence="1">
    <location>
        <begin position="615"/>
        <end position="642"/>
    </location>
</feature>
<feature type="compositionally biased region" description="Polar residues" evidence="2">
    <location>
        <begin position="350"/>
        <end position="373"/>
    </location>
</feature>
<protein>
    <submittedName>
        <fullName evidence="3">Uncharacterized protein</fullName>
    </submittedName>
</protein>
<name>A0ABU3V1S6_9ACTN</name>
<feature type="compositionally biased region" description="Gly residues" evidence="2">
    <location>
        <begin position="677"/>
        <end position="687"/>
    </location>
</feature>
<evidence type="ECO:0000313" key="4">
    <source>
        <dbReference type="Proteomes" id="UP001257627"/>
    </source>
</evidence>
<dbReference type="Proteomes" id="UP001257627">
    <property type="component" value="Unassembled WGS sequence"/>
</dbReference>
<feature type="region of interest" description="Disordered" evidence="2">
    <location>
        <begin position="1"/>
        <end position="22"/>
    </location>
</feature>
<gene>
    <name evidence="3" type="ORF">PU648_49030</name>
</gene>
<organism evidence="3 4">
    <name type="scientific">Streptomyces mirabilis</name>
    <dbReference type="NCBI Taxonomy" id="68239"/>
    <lineage>
        <taxon>Bacteria</taxon>
        <taxon>Bacillati</taxon>
        <taxon>Actinomycetota</taxon>
        <taxon>Actinomycetes</taxon>
        <taxon>Kitasatosporales</taxon>
        <taxon>Streptomycetaceae</taxon>
        <taxon>Streptomyces</taxon>
    </lineage>
</organism>
<dbReference type="RefSeq" id="WP_143672237.1">
    <property type="nucleotide sequence ID" value="NZ_JARAKF010000001.1"/>
</dbReference>
<accession>A0ABU3V1S6</accession>
<evidence type="ECO:0000256" key="1">
    <source>
        <dbReference type="SAM" id="Coils"/>
    </source>
</evidence>
<sequence length="700" mass="76551">MPEGSAKIESWSPAIAPVGDDLPEPAVHRGQYVIPLGVDDQDWLRFLGISYHVAPNIGIPVSTTSFGLRVVDEELELTCQIFNETGEHVQDLVVENPKRPWGGDAVGVPLTLDRFPGTSLTFRFNYRNSVNVRDLILTLDFGDALVVALNRRSINFTLAQRPVADTTLNRRERDLPATDADTPLLYLHGYEDPDSGYETPITRVPPIALTPERIGAAWRTAKSTGWFDPAVFPNIGGAQDAAGLAGVMAALAPLDETTVVKQLLSGARLAVQRGVTGEYDYRFLDVPAHCHPGLVLVENYRLTAYPARYGAGRVIKTFSLLPGERTNIRLNTYKRSSSALQQASSILDSTNSETEQEFTNSVNREQSTQENASKNFEYRASAEAEGQATWGWGSAKAKVSGGVSGGNNSAREEFAKNLTNAVSQNAARATSRRDIQVDTSLDTKLEEGEEQAVERTLENINVSRTLNFVFRQMNQEYVSLLHLVDVRVAFFNGHAESRDEVPLGELRRLLEDCVLPERVDAVYENLLGQLRGITDHRGETRADFVEVVRDGDDPATAYARVNPDATSSYPSPDGRTLTVPGVIVGAEQHVLRTDGVVVEAFLGEGNGLDTYSTGLQEQEVRAKEAANQLRELEAERLRLALKIVSDNDEQRMRLYQQMFVRPQIVNQIDHAAMTGVPGAGVPGGADGDGTPSGTDGLRVP</sequence>
<reference evidence="3 4" key="1">
    <citation type="submission" date="2023-02" db="EMBL/GenBank/DDBJ databases">
        <authorList>
            <person name="Maleckis M."/>
        </authorList>
    </citation>
    <scope>NUCLEOTIDE SEQUENCE [LARGE SCALE GENOMIC DNA]</scope>
    <source>
        <strain evidence="3 4">P8-A2</strain>
    </source>
</reference>